<dbReference type="Pfam" id="PF16116">
    <property type="entry name" value="DUF4832"/>
    <property type="match status" value="1"/>
</dbReference>
<gene>
    <name evidence="3" type="ORF">ACFSBI_14990</name>
</gene>
<protein>
    <submittedName>
        <fullName evidence="3">DUF4832 domain-containing protein</fullName>
    </submittedName>
</protein>
<evidence type="ECO:0000313" key="3">
    <source>
        <dbReference type="EMBL" id="MFD1722858.1"/>
    </source>
</evidence>
<keyword evidence="4" id="KW-1185">Reference proteome</keyword>
<dbReference type="InterPro" id="IPR032267">
    <property type="entry name" value="DUF4832"/>
</dbReference>
<accession>A0ABW4LHX9</accession>
<comment type="caution">
    <text evidence="3">The sequence shown here is derived from an EMBL/GenBank/DDBJ whole genome shotgun (WGS) entry which is preliminary data.</text>
</comment>
<dbReference type="Proteomes" id="UP001597347">
    <property type="component" value="Unassembled WGS sequence"/>
</dbReference>
<sequence length="483" mass="53189">MTRTPTAATAPLSRLRRPLIALAAAGTTILLGVPTPALADARHHAGRTVTYAASSANIANPERGFDHETDTHYRDGGKDWEALTDAQLRAWRKLGDTQINRVYYLDDFAKGADLSRDLLGRLQHDFDVVKRNGFTVVLRFAYVEGGAGPYVAPFGDADLPTVQKHIRQLTPLLRRNTGLIATLQQGFIGLWGEGYYTDHFADPKTQAVSDADWAKRRAVADAELRALPGRTVQVRTPLMKQRIVGTTTGASGALTAKEAYRNTADARIGHHNDCFLAAPDDWGTYLSDPIALDQDYLAADSRFVPVGGETCNVDPPRSEFPNASAQMRRFHFSYLNREYDTDVLDSWGAAGIATTERKLGYRFQLASSTVTSDRIPTVTIRVKNTGWAAPYNARPAELVLVSGRHRYSVALKTDVRRWAAGTTATVRAAIRHLPRGTYSAYLAMPAADRRTAKDPRYAIRTANIGTWRASSGLNDLHQTVRVR</sequence>
<reference evidence="4" key="1">
    <citation type="journal article" date="2019" name="Int. J. Syst. Evol. Microbiol.">
        <title>The Global Catalogue of Microorganisms (GCM) 10K type strain sequencing project: providing services to taxonomists for standard genome sequencing and annotation.</title>
        <authorList>
            <consortium name="The Broad Institute Genomics Platform"/>
            <consortium name="The Broad Institute Genome Sequencing Center for Infectious Disease"/>
            <person name="Wu L."/>
            <person name="Ma J."/>
        </authorList>
    </citation>
    <scope>NUCLEOTIDE SEQUENCE [LARGE SCALE GENOMIC DNA]</scope>
    <source>
        <strain evidence="4">CGMCC 1.12471</strain>
    </source>
</reference>
<dbReference type="InterPro" id="IPR032379">
    <property type="entry name" value="DUF4874"/>
</dbReference>
<proteinExistence type="predicted"/>
<organism evidence="3 4">
    <name type="scientific">Amnibacterium endophyticum</name>
    <dbReference type="NCBI Taxonomy" id="2109337"/>
    <lineage>
        <taxon>Bacteria</taxon>
        <taxon>Bacillati</taxon>
        <taxon>Actinomycetota</taxon>
        <taxon>Actinomycetes</taxon>
        <taxon>Micrococcales</taxon>
        <taxon>Microbacteriaceae</taxon>
        <taxon>Amnibacterium</taxon>
    </lineage>
</organism>
<feature type="domain" description="DUF4832" evidence="1">
    <location>
        <begin position="267"/>
        <end position="463"/>
    </location>
</feature>
<evidence type="ECO:0000259" key="2">
    <source>
        <dbReference type="Pfam" id="PF16173"/>
    </source>
</evidence>
<feature type="domain" description="DUF4874" evidence="2">
    <location>
        <begin position="60"/>
        <end position="237"/>
    </location>
</feature>
<evidence type="ECO:0000259" key="1">
    <source>
        <dbReference type="Pfam" id="PF16116"/>
    </source>
</evidence>
<dbReference type="EMBL" id="JBHUEA010000030">
    <property type="protein sequence ID" value="MFD1722858.1"/>
    <property type="molecule type" value="Genomic_DNA"/>
</dbReference>
<dbReference type="Pfam" id="PF16173">
    <property type="entry name" value="DUF4874"/>
    <property type="match status" value="1"/>
</dbReference>
<name>A0ABW4LHX9_9MICO</name>
<evidence type="ECO:0000313" key="4">
    <source>
        <dbReference type="Proteomes" id="UP001597347"/>
    </source>
</evidence>
<dbReference type="RefSeq" id="WP_377936329.1">
    <property type="nucleotide sequence ID" value="NZ_JBHUEA010000030.1"/>
</dbReference>